<reference evidence="1 2" key="1">
    <citation type="submission" date="2018-08" db="EMBL/GenBank/DDBJ databases">
        <title>Paenibacillus sp. M4BSY-1, whole genome shotgun sequence.</title>
        <authorList>
            <person name="Tuo L."/>
        </authorList>
    </citation>
    <scope>NUCLEOTIDE SEQUENCE [LARGE SCALE GENOMIC DNA]</scope>
    <source>
        <strain evidence="1 2">M4BSY-1</strain>
    </source>
</reference>
<dbReference type="PANTHER" id="PTHR37166:SF1">
    <property type="entry name" value="PROTEIN FLAG"/>
    <property type="match status" value="1"/>
</dbReference>
<name>A0A371P0U2_9BACL</name>
<dbReference type="EMBL" id="QUBQ01000007">
    <property type="protein sequence ID" value="REK69567.1"/>
    <property type="molecule type" value="Genomic_DNA"/>
</dbReference>
<evidence type="ECO:0000313" key="2">
    <source>
        <dbReference type="Proteomes" id="UP000261905"/>
    </source>
</evidence>
<protein>
    <recommendedName>
        <fullName evidence="3">Flagellar biosynthesis protein FlaG</fullName>
    </recommendedName>
</protein>
<accession>A0A371P0U2</accession>
<dbReference type="InterPro" id="IPR035924">
    <property type="entry name" value="FlaG-like_sf"/>
</dbReference>
<dbReference type="SUPFAM" id="SSF160214">
    <property type="entry name" value="FlaG-like"/>
    <property type="match status" value="1"/>
</dbReference>
<dbReference type="Pfam" id="PF03646">
    <property type="entry name" value="FlaG"/>
    <property type="match status" value="1"/>
</dbReference>
<proteinExistence type="predicted"/>
<organism evidence="1 2">
    <name type="scientific">Paenibacillus paeoniae</name>
    <dbReference type="NCBI Taxonomy" id="2292705"/>
    <lineage>
        <taxon>Bacteria</taxon>
        <taxon>Bacillati</taxon>
        <taxon>Bacillota</taxon>
        <taxon>Bacilli</taxon>
        <taxon>Bacillales</taxon>
        <taxon>Paenibacillaceae</taxon>
        <taxon>Paenibacillus</taxon>
    </lineage>
</organism>
<sequence>MKVSSINTTAAFTYDTNSNNSPKNGAEELPVNTQNHIQSETLTNEFVKKNIDRILQAVKMPDTEIDRSIHEVTKQVIYKVRDKASGEIIRQFPEEKVVEAAAKLIELTGIMVDQKV</sequence>
<comment type="caution">
    <text evidence="1">The sequence shown here is derived from an EMBL/GenBank/DDBJ whole genome shotgun (WGS) entry which is preliminary data.</text>
</comment>
<dbReference type="OrthoDB" id="9799867at2"/>
<keyword evidence="2" id="KW-1185">Reference proteome</keyword>
<dbReference type="AlphaFoldDB" id="A0A371P0U2"/>
<dbReference type="InterPro" id="IPR005186">
    <property type="entry name" value="FlaG"/>
</dbReference>
<dbReference type="RefSeq" id="WP_116049695.1">
    <property type="nucleotide sequence ID" value="NZ_QUBQ01000007.1"/>
</dbReference>
<evidence type="ECO:0008006" key="3">
    <source>
        <dbReference type="Google" id="ProtNLM"/>
    </source>
</evidence>
<gene>
    <name evidence="1" type="ORF">DX130_24000</name>
</gene>
<evidence type="ECO:0000313" key="1">
    <source>
        <dbReference type="EMBL" id="REK69567.1"/>
    </source>
</evidence>
<dbReference type="Gene3D" id="3.30.160.170">
    <property type="entry name" value="FlaG-like"/>
    <property type="match status" value="1"/>
</dbReference>
<dbReference type="PANTHER" id="PTHR37166">
    <property type="entry name" value="PROTEIN FLAG"/>
    <property type="match status" value="1"/>
</dbReference>
<dbReference type="Proteomes" id="UP000261905">
    <property type="component" value="Unassembled WGS sequence"/>
</dbReference>